<dbReference type="InterPro" id="IPR028263">
    <property type="entry name" value="FliG_N"/>
</dbReference>
<proteinExistence type="inferred from homology"/>
<protein>
    <recommendedName>
        <fullName evidence="4">Flagellar motor switch protein FliG</fullName>
    </recommendedName>
</protein>
<keyword evidence="9" id="KW-0975">Bacterial flagellum</keyword>
<dbReference type="InterPro" id="IPR000090">
    <property type="entry name" value="Flg_Motor_Flig"/>
</dbReference>
<comment type="subcellular location">
    <subcellularLocation>
        <location evidence="1">Bacterial flagellum basal body</location>
    </subcellularLocation>
    <subcellularLocation>
        <location evidence="2">Cell membrane</location>
        <topology evidence="2">Peripheral membrane protein</topology>
        <orientation evidence="2">Cytoplasmic side</orientation>
    </subcellularLocation>
</comment>
<keyword evidence="8" id="KW-0472">Membrane</keyword>
<sequence>MQQTMRFEDLTGKQKAAVLLIALGINESSGVMEQFTQEEVETITTEIGQTRMLSGELRLEVLREFRMLLMANQYMVQGGLEYARSILKMVMREDEADRMLERVSRSVEGNPFDFMEEADPESLVAIIQTESPQTIALILANLSPTQASLVLSSLEPDVKVDVVKRMSTLTDINPEVLTRIQKQLRGK</sequence>
<dbReference type="GO" id="GO:0003774">
    <property type="term" value="F:cytoskeletal motor activity"/>
    <property type="evidence" value="ECO:0007669"/>
    <property type="project" value="InterPro"/>
</dbReference>
<evidence type="ECO:0000259" key="11">
    <source>
        <dbReference type="Pfam" id="PF14842"/>
    </source>
</evidence>
<evidence type="ECO:0000256" key="9">
    <source>
        <dbReference type="ARBA" id="ARBA00023143"/>
    </source>
</evidence>
<comment type="similarity">
    <text evidence="3">Belongs to the FliG family.</text>
</comment>
<evidence type="ECO:0000256" key="4">
    <source>
        <dbReference type="ARBA" id="ARBA00021870"/>
    </source>
</evidence>
<reference evidence="12" key="1">
    <citation type="submission" date="2018-05" db="EMBL/GenBank/DDBJ databases">
        <authorList>
            <person name="Lanie J.A."/>
            <person name="Ng W.-L."/>
            <person name="Kazmierczak K.M."/>
            <person name="Andrzejewski T.M."/>
            <person name="Davidsen T.M."/>
            <person name="Wayne K.J."/>
            <person name="Tettelin H."/>
            <person name="Glass J.I."/>
            <person name="Rusch D."/>
            <person name="Podicherti R."/>
            <person name="Tsui H.-C.T."/>
            <person name="Winkler M.E."/>
        </authorList>
    </citation>
    <scope>NUCLEOTIDE SEQUENCE</scope>
</reference>
<evidence type="ECO:0000313" key="12">
    <source>
        <dbReference type="EMBL" id="SVE08812.1"/>
    </source>
</evidence>
<feature type="non-terminal residue" evidence="12">
    <location>
        <position position="187"/>
    </location>
</feature>
<keyword evidence="7" id="KW-0283">Flagellar rotation</keyword>
<evidence type="ECO:0000256" key="8">
    <source>
        <dbReference type="ARBA" id="ARBA00023136"/>
    </source>
</evidence>
<dbReference type="InterPro" id="IPR032779">
    <property type="entry name" value="FliG_M"/>
</dbReference>
<dbReference type="PANTHER" id="PTHR30534">
    <property type="entry name" value="FLAGELLAR MOTOR SWITCH PROTEIN FLIG"/>
    <property type="match status" value="1"/>
</dbReference>
<dbReference type="PRINTS" id="PR00954">
    <property type="entry name" value="FLGMOTORFLIG"/>
</dbReference>
<evidence type="ECO:0000259" key="10">
    <source>
        <dbReference type="Pfam" id="PF14841"/>
    </source>
</evidence>
<dbReference type="GO" id="GO:0009425">
    <property type="term" value="C:bacterial-type flagellum basal body"/>
    <property type="evidence" value="ECO:0007669"/>
    <property type="project" value="UniProtKB-SubCell"/>
</dbReference>
<feature type="domain" description="Flagellar motor switch protein FliG N-terminal" evidence="11">
    <location>
        <begin position="10"/>
        <end position="112"/>
    </location>
</feature>
<dbReference type="GO" id="GO:0071973">
    <property type="term" value="P:bacterial-type flagellum-dependent cell motility"/>
    <property type="evidence" value="ECO:0007669"/>
    <property type="project" value="InterPro"/>
</dbReference>
<feature type="domain" description="Flagellar motor switch protein FliG middle" evidence="10">
    <location>
        <begin position="120"/>
        <end position="186"/>
    </location>
</feature>
<evidence type="ECO:0000256" key="7">
    <source>
        <dbReference type="ARBA" id="ARBA00022779"/>
    </source>
</evidence>
<dbReference type="SUPFAM" id="SSF48029">
    <property type="entry name" value="FliG"/>
    <property type="match status" value="2"/>
</dbReference>
<evidence type="ECO:0000256" key="6">
    <source>
        <dbReference type="ARBA" id="ARBA00022500"/>
    </source>
</evidence>
<dbReference type="Pfam" id="PF14842">
    <property type="entry name" value="FliG_N"/>
    <property type="match status" value="1"/>
</dbReference>
<evidence type="ECO:0000256" key="1">
    <source>
        <dbReference type="ARBA" id="ARBA00004117"/>
    </source>
</evidence>
<dbReference type="PANTHER" id="PTHR30534:SF0">
    <property type="entry name" value="FLAGELLAR MOTOR SWITCH PROTEIN FLIG"/>
    <property type="match status" value="1"/>
</dbReference>
<dbReference type="Gene3D" id="1.10.220.30">
    <property type="match status" value="2"/>
</dbReference>
<dbReference type="Pfam" id="PF14841">
    <property type="entry name" value="FliG_M"/>
    <property type="match status" value="1"/>
</dbReference>
<keyword evidence="6" id="KW-0145">Chemotaxis</keyword>
<evidence type="ECO:0000256" key="2">
    <source>
        <dbReference type="ARBA" id="ARBA00004413"/>
    </source>
</evidence>
<evidence type="ECO:0000256" key="5">
    <source>
        <dbReference type="ARBA" id="ARBA00022475"/>
    </source>
</evidence>
<name>A0A383AM10_9ZZZZ</name>
<dbReference type="GO" id="GO:0006935">
    <property type="term" value="P:chemotaxis"/>
    <property type="evidence" value="ECO:0007669"/>
    <property type="project" value="UniProtKB-KW"/>
</dbReference>
<gene>
    <name evidence="12" type="ORF">METZ01_LOCUS461666</name>
</gene>
<accession>A0A383AM10</accession>
<dbReference type="EMBL" id="UINC01193274">
    <property type="protein sequence ID" value="SVE08812.1"/>
    <property type="molecule type" value="Genomic_DNA"/>
</dbReference>
<evidence type="ECO:0000256" key="3">
    <source>
        <dbReference type="ARBA" id="ARBA00010299"/>
    </source>
</evidence>
<dbReference type="AlphaFoldDB" id="A0A383AM10"/>
<organism evidence="12">
    <name type="scientific">marine metagenome</name>
    <dbReference type="NCBI Taxonomy" id="408172"/>
    <lineage>
        <taxon>unclassified sequences</taxon>
        <taxon>metagenomes</taxon>
        <taxon>ecological metagenomes</taxon>
    </lineage>
</organism>
<keyword evidence="5" id="KW-1003">Cell membrane</keyword>
<dbReference type="GO" id="GO:0005886">
    <property type="term" value="C:plasma membrane"/>
    <property type="evidence" value="ECO:0007669"/>
    <property type="project" value="UniProtKB-SubCell"/>
</dbReference>
<dbReference type="InterPro" id="IPR011002">
    <property type="entry name" value="FliG_a-hlx"/>
</dbReference>